<dbReference type="NCBIfam" id="NF047433">
    <property type="entry name" value="Lepto_7_Nterm"/>
    <property type="match status" value="1"/>
</dbReference>
<accession>A0A2M9ZT34</accession>
<dbReference type="EMBL" id="NPDZ01000001">
    <property type="protein sequence ID" value="PJZ75083.1"/>
    <property type="molecule type" value="Genomic_DNA"/>
</dbReference>
<evidence type="ECO:0000313" key="5">
    <source>
        <dbReference type="Proteomes" id="UP000231962"/>
    </source>
</evidence>
<keyword evidence="2" id="KW-1133">Transmembrane helix</keyword>
<feature type="region of interest" description="Disordered" evidence="1">
    <location>
        <begin position="94"/>
        <end position="117"/>
    </location>
</feature>
<evidence type="ECO:0000313" key="6">
    <source>
        <dbReference type="Proteomes" id="UP000231990"/>
    </source>
</evidence>
<evidence type="ECO:0000256" key="1">
    <source>
        <dbReference type="SAM" id="MobiDB-lite"/>
    </source>
</evidence>
<feature type="transmembrane region" description="Helical" evidence="2">
    <location>
        <begin position="17"/>
        <end position="37"/>
    </location>
</feature>
<keyword evidence="5" id="KW-1185">Reference proteome</keyword>
<name>A0A2M9ZT34_9LEPT</name>
<protein>
    <recommendedName>
        <fullName evidence="7">DUF5683 domain-containing protein</fullName>
    </recommendedName>
</protein>
<evidence type="ECO:0000313" key="3">
    <source>
        <dbReference type="EMBL" id="PJZ68728.1"/>
    </source>
</evidence>
<sequence>MYSGNKLLLRIKANQTALLYIILLITSTSLFGETIILRNGKSFKGKVIKQSEKTITVQDESNQVVEYRKTQILKVVFKDISEIEAKKIHEEEERKLKEKQELEQKKEEVPPPKIEEPKKPLKPRWDLTWRSAVFPGWGQYHGGYKKEAKIDAIVFWSLAAVAVYAYYDQDQAKKKYQNNSGMDIVRLSISDLDPFTYSLLDDDKKNFQEYHSKVQNFNIVAGLLTLWYIGQLGHAYIKGIELEAAEHVGWNFQAGMRSASTFYLPKSINGAEYFGEIGYTFPLITGEHR</sequence>
<proteinExistence type="predicted"/>
<dbReference type="AlphaFoldDB" id="A0A2M9ZT34"/>
<keyword evidence="2" id="KW-0472">Membrane</keyword>
<evidence type="ECO:0000313" key="4">
    <source>
        <dbReference type="EMBL" id="PJZ75083.1"/>
    </source>
</evidence>
<reference evidence="5 6" key="1">
    <citation type="submission" date="2017-07" db="EMBL/GenBank/DDBJ databases">
        <title>Leptospira spp. isolated from tropical soils.</title>
        <authorList>
            <person name="Thibeaux R."/>
            <person name="Iraola G."/>
            <person name="Ferres I."/>
            <person name="Bierque E."/>
            <person name="Girault D."/>
            <person name="Soupe-Gilbert M.-E."/>
            <person name="Picardeau M."/>
            <person name="Goarant C."/>
        </authorList>
    </citation>
    <scope>NUCLEOTIDE SEQUENCE [LARGE SCALE GENOMIC DNA]</scope>
    <source>
        <strain evidence="4 6">FH1-B-B1</strain>
        <strain evidence="3 5">FH1-B-C1</strain>
    </source>
</reference>
<dbReference type="Proteomes" id="UP000231990">
    <property type="component" value="Unassembled WGS sequence"/>
</dbReference>
<evidence type="ECO:0000256" key="2">
    <source>
        <dbReference type="SAM" id="Phobius"/>
    </source>
</evidence>
<organism evidence="4 6">
    <name type="scientific">Leptospira perolatii</name>
    <dbReference type="NCBI Taxonomy" id="2023191"/>
    <lineage>
        <taxon>Bacteria</taxon>
        <taxon>Pseudomonadati</taxon>
        <taxon>Spirochaetota</taxon>
        <taxon>Spirochaetia</taxon>
        <taxon>Leptospirales</taxon>
        <taxon>Leptospiraceae</taxon>
        <taxon>Leptospira</taxon>
    </lineage>
</organism>
<dbReference type="EMBL" id="NPDY01000016">
    <property type="protein sequence ID" value="PJZ68728.1"/>
    <property type="molecule type" value="Genomic_DNA"/>
</dbReference>
<gene>
    <name evidence="3" type="ORF">CH360_14325</name>
    <name evidence="4" type="ORF">CH373_03445</name>
</gene>
<comment type="caution">
    <text evidence="4">The sequence shown here is derived from an EMBL/GenBank/DDBJ whole genome shotgun (WGS) entry which is preliminary data.</text>
</comment>
<keyword evidence="2" id="KW-0812">Transmembrane</keyword>
<dbReference type="Proteomes" id="UP000231962">
    <property type="component" value="Unassembled WGS sequence"/>
</dbReference>
<evidence type="ECO:0008006" key="7">
    <source>
        <dbReference type="Google" id="ProtNLM"/>
    </source>
</evidence>